<feature type="compositionally biased region" description="Low complexity" evidence="2">
    <location>
        <begin position="835"/>
        <end position="851"/>
    </location>
</feature>
<feature type="compositionally biased region" description="Acidic residues" evidence="2">
    <location>
        <begin position="1173"/>
        <end position="1195"/>
    </location>
</feature>
<feature type="compositionally biased region" description="Polar residues" evidence="2">
    <location>
        <begin position="291"/>
        <end position="301"/>
    </location>
</feature>
<feature type="compositionally biased region" description="Acidic residues" evidence="2">
    <location>
        <begin position="317"/>
        <end position="329"/>
    </location>
</feature>
<feature type="region of interest" description="Disordered" evidence="2">
    <location>
        <begin position="1568"/>
        <end position="1601"/>
    </location>
</feature>
<feature type="compositionally biased region" description="Low complexity" evidence="2">
    <location>
        <begin position="633"/>
        <end position="645"/>
    </location>
</feature>
<evidence type="ECO:0000256" key="1">
    <source>
        <dbReference type="SAM" id="Coils"/>
    </source>
</evidence>
<feature type="compositionally biased region" description="Basic and acidic residues" evidence="2">
    <location>
        <begin position="1224"/>
        <end position="1236"/>
    </location>
</feature>
<feature type="compositionally biased region" description="Low complexity" evidence="2">
    <location>
        <begin position="330"/>
        <end position="342"/>
    </location>
</feature>
<feature type="compositionally biased region" description="Low complexity" evidence="2">
    <location>
        <begin position="266"/>
        <end position="275"/>
    </location>
</feature>
<feature type="compositionally biased region" description="Acidic residues" evidence="2">
    <location>
        <begin position="1237"/>
        <end position="1255"/>
    </location>
</feature>
<feature type="compositionally biased region" description="Low complexity" evidence="2">
    <location>
        <begin position="1568"/>
        <end position="1586"/>
    </location>
</feature>
<evidence type="ECO:0000313" key="3">
    <source>
        <dbReference type="EMBL" id="KAA0169936.1"/>
    </source>
</evidence>
<accession>A0A5A8DWX3</accession>
<feature type="compositionally biased region" description="Acidic residues" evidence="2">
    <location>
        <begin position="183"/>
        <end position="192"/>
    </location>
</feature>
<feature type="compositionally biased region" description="Basic residues" evidence="2">
    <location>
        <begin position="118"/>
        <end position="127"/>
    </location>
</feature>
<feature type="region of interest" description="Disordered" evidence="2">
    <location>
        <begin position="55"/>
        <end position="96"/>
    </location>
</feature>
<name>A0A5A8DWX3_CAFRO</name>
<dbReference type="Proteomes" id="UP000324907">
    <property type="component" value="Unassembled WGS sequence"/>
</dbReference>
<feature type="compositionally biased region" description="Basic residues" evidence="2">
    <location>
        <begin position="1000"/>
        <end position="1010"/>
    </location>
</feature>
<feature type="compositionally biased region" description="Acidic residues" evidence="2">
    <location>
        <begin position="721"/>
        <end position="737"/>
    </location>
</feature>
<feature type="compositionally biased region" description="Low complexity" evidence="2">
    <location>
        <begin position="140"/>
        <end position="182"/>
    </location>
</feature>
<feature type="compositionally biased region" description="Low complexity" evidence="2">
    <location>
        <begin position="593"/>
        <end position="603"/>
    </location>
</feature>
<proteinExistence type="predicted"/>
<feature type="compositionally biased region" description="Low complexity" evidence="2">
    <location>
        <begin position="1011"/>
        <end position="1027"/>
    </location>
</feature>
<feature type="compositionally biased region" description="Acidic residues" evidence="2">
    <location>
        <begin position="250"/>
        <end position="261"/>
    </location>
</feature>
<feature type="compositionally biased region" description="Low complexity" evidence="2">
    <location>
        <begin position="355"/>
        <end position="379"/>
    </location>
</feature>
<feature type="compositionally biased region" description="Acidic residues" evidence="2">
    <location>
        <begin position="801"/>
        <end position="813"/>
    </location>
</feature>
<feature type="region of interest" description="Disordered" evidence="2">
    <location>
        <begin position="916"/>
        <end position="1031"/>
    </location>
</feature>
<feature type="region of interest" description="Disordered" evidence="2">
    <location>
        <begin position="108"/>
        <end position="853"/>
    </location>
</feature>
<feature type="compositionally biased region" description="Low complexity" evidence="2">
    <location>
        <begin position="791"/>
        <end position="800"/>
    </location>
</feature>
<sequence>MQALSPSTNAANKVRHCLDAEARNLPGQDVEARAVGQASAKRLLPLQTTVLLRSAAKSLPRRSPRVARRSSLSRASNAGDSSFFSDAGESHEQEDATVNAGVLQDLFAEAGGEDTPRSARRSSRGSRRASAAALSMQSPGRRASAASRRRSSAAASAAAAAVAAAGLATSMAGRAGPTLGDLLAEEDEEDDHAEGASQAASPAAAAASDAARPGQAASTPPSSSASASAPGASAAAGAAELSDADGVHDDGDEEEEDEELDVSPARSDATGGSSRSSRRRSVPRRLRTGTARQTASPSAILQLSAMLNDETGGAELDMAELDGDEDEDGAQAGASEPSIASPASPPARPHPVAPPSRSAALAAGTAAGLAASSSAAASGRPRHAEPVNQLSASALMPSRRGAATPGRSCLSAKKPRLPRGARVAFGSPQTAEFRRTSPASHWTPLPKGAHSRASMGPEPTALVMDGAEDGGAQTSPANAPPAIGPTSSSSSSSGGGGGDSGDVADAEGGDVSPHTAKNDSILSSWEDSDGTPTRRAHKTSSRRQSTAGLSPAGPLLEDGEDGAAHGDDAEDEDVDMDGPGVAADDSDEEDGTDAGAAEGAAEEPLPRRSPRLASKAVSRTSVGSTSGQAASDLALPAAGPLGARARGARRASFMPTSRSSHSSRSMQPRRASLATATLPSTGLWDEDEDEDDEEEVDGEEDSAAGTSPADGSAAAVAEAIREEDEEEEDEGEDEGEEAAAGAEEGTASSAAVQADASAATPSTPLRRSARRASVGKRASASKPVGTPEPKPATATPAGDQADADSDADMDGDDTPARNTRSASKRAAARRRSRRSSAGSAKAAGAGAAAGAADEDATVGLTALDGLLGQSATVSVHMDDDDTVGAYAADVATTTAALAGAVNAAATADVSMDRGDADVSADVDQDEPAVTRSGRRSRRRSSVSRRASGVSEAHERDPTLRVSQLATSSAGQSAAEDRTEALETSLGALLQQEGSPERRPSARRVSSRRPRASTGRRSVRSSVGSARRSGSRHLVFRSVPGAGAGAGAGAGGEATETLGTLTGLLKDAVAKTQGADGEAAASGAAADEVTMPLGTLGLLVDEAMGGGEDSDVASSSPFTDDEEDEEDHDEAVAGGAGATHAEAEAEDATETLGTLEGLLLAAAKQEVSSGADSDASDAEDEDEAEADDHEGDEEEERLLAAEALMLRESGVAVDDAERRRSHSRPRVDSEEFSRDEDAVAGEDDAEDDGAASDSMDEALGRPSSQGAAKRSRGPTDSDAGVASRRRSAGSSAGPVAPVGVHVAAARCGVPLPPSSEGTFAAEAHHSAQAAKRRLAGQELCQIVNGASAGSEAEVGPWEAAARSECGRQEAAALRWAGRQLAAGRTELGAALERALVRADTQEPLADGAMANPLAAAAARGKAGWVPLKALAELAAERTSLYVAEWRRDVRRHKMEALAKEEEAASGRAAAVAAAAGSLRGALARVRAEIAETRRAREAGERRAAEEKRIRAAVQAAERARSERAAALVAAQRLQERCEDAEARIEAVRADARRLEAEAAASGAPIAALHATPSSSSSSSSSSSASAAGAKTDSRRPTEAAVARARDLMSRGRLTAAEAASRATLGLAAVAAGPGVLERVVAAVRRSLDA</sequence>
<feature type="compositionally biased region" description="Basic and acidic residues" evidence="2">
    <location>
        <begin position="1590"/>
        <end position="1601"/>
    </location>
</feature>
<dbReference type="EMBL" id="VLTL01000017">
    <property type="protein sequence ID" value="KAA0169936.1"/>
    <property type="molecule type" value="Genomic_DNA"/>
</dbReference>
<feature type="compositionally biased region" description="Polar residues" evidence="2">
    <location>
        <begin position="617"/>
        <end position="629"/>
    </location>
</feature>
<feature type="compositionally biased region" description="Basic residues" evidence="2">
    <location>
        <begin position="276"/>
        <end position="287"/>
    </location>
</feature>
<feature type="compositionally biased region" description="Basic residues" evidence="2">
    <location>
        <begin position="822"/>
        <end position="834"/>
    </location>
</feature>
<evidence type="ECO:0000313" key="4">
    <source>
        <dbReference type="Proteomes" id="UP000324907"/>
    </source>
</evidence>
<feature type="compositionally biased region" description="Low complexity" evidence="2">
    <location>
        <begin position="1149"/>
        <end position="1172"/>
    </location>
</feature>
<keyword evidence="1" id="KW-0175">Coiled coil</keyword>
<protein>
    <submittedName>
        <fullName evidence="3">Uncharacterized protein</fullName>
    </submittedName>
</protein>
<feature type="compositionally biased region" description="Low complexity" evidence="2">
    <location>
        <begin position="195"/>
        <end position="239"/>
    </location>
</feature>
<reference evidence="3 4" key="1">
    <citation type="submission" date="2019-07" db="EMBL/GenBank/DDBJ databases">
        <title>Genomes of Cafeteria roenbergensis.</title>
        <authorList>
            <person name="Fischer M.G."/>
            <person name="Hackl T."/>
            <person name="Roman M."/>
        </authorList>
    </citation>
    <scope>NUCLEOTIDE SEQUENCE [LARGE SCALE GENOMIC DNA]</scope>
    <source>
        <strain evidence="3 4">RCC970-E3</strain>
    </source>
</reference>
<feature type="compositionally biased region" description="Basic residues" evidence="2">
    <location>
        <begin position="932"/>
        <end position="942"/>
    </location>
</feature>
<feature type="compositionally biased region" description="Acidic residues" evidence="2">
    <location>
        <begin position="1118"/>
        <end position="1128"/>
    </location>
</feature>
<gene>
    <name evidence="3" type="ORF">FNF28_01726</name>
</gene>
<feature type="compositionally biased region" description="Low complexity" evidence="2">
    <location>
        <begin position="1199"/>
        <end position="1208"/>
    </location>
</feature>
<comment type="caution">
    <text evidence="3">The sequence shown here is derived from an EMBL/GenBank/DDBJ whole genome shotgun (WGS) entry which is preliminary data.</text>
</comment>
<feature type="compositionally biased region" description="Acidic residues" evidence="2">
    <location>
        <begin position="684"/>
        <end position="702"/>
    </location>
</feature>
<feature type="compositionally biased region" description="Pro residues" evidence="2">
    <location>
        <begin position="343"/>
        <end position="354"/>
    </location>
</feature>
<organism evidence="3 4">
    <name type="scientific">Cafeteria roenbergensis</name>
    <name type="common">Marine flagellate</name>
    <dbReference type="NCBI Taxonomy" id="33653"/>
    <lineage>
        <taxon>Eukaryota</taxon>
        <taxon>Sar</taxon>
        <taxon>Stramenopiles</taxon>
        <taxon>Bigyra</taxon>
        <taxon>Opalozoa</taxon>
        <taxon>Bicosoecida</taxon>
        <taxon>Cafeteriaceae</taxon>
        <taxon>Cafeteria</taxon>
    </lineage>
</organism>
<feature type="coiled-coil region" evidence="1">
    <location>
        <begin position="1441"/>
        <end position="1556"/>
    </location>
</feature>
<feature type="compositionally biased region" description="Basic residues" evidence="2">
    <location>
        <begin position="59"/>
        <end position="68"/>
    </location>
</feature>
<feature type="region of interest" description="Disordered" evidence="2">
    <location>
        <begin position="1101"/>
        <end position="1295"/>
    </location>
</feature>
<evidence type="ECO:0000256" key="2">
    <source>
        <dbReference type="SAM" id="MobiDB-lite"/>
    </source>
</evidence>
<feature type="compositionally biased region" description="Polar residues" evidence="2">
    <location>
        <begin position="960"/>
        <end position="971"/>
    </location>
</feature>
<feature type="compositionally biased region" description="Low complexity" evidence="2">
    <location>
        <begin position="738"/>
        <end position="759"/>
    </location>
</feature>